<keyword evidence="3" id="KW-1185">Reference proteome</keyword>
<sequence length="89" mass="9725">MKKVILSLVFVLATGMSFMNATATNDEILPTTKVAIEVVEEFGCYSECNSDARAGALAFSEDVEDRSVNGELYGLWRDFYGACIAARQC</sequence>
<accession>A0A2S7WGF1</accession>
<feature type="chain" id="PRO_5015455012" evidence="1">
    <location>
        <begin position="24"/>
        <end position="89"/>
    </location>
</feature>
<comment type="caution">
    <text evidence="2">The sequence shown here is derived from an EMBL/GenBank/DDBJ whole genome shotgun (WGS) entry which is preliminary data.</text>
</comment>
<feature type="signal peptide" evidence="1">
    <location>
        <begin position="1"/>
        <end position="23"/>
    </location>
</feature>
<dbReference type="OrthoDB" id="1203279at2"/>
<proteinExistence type="predicted"/>
<organism evidence="2 3">
    <name type="scientific">Polaribacter glomeratus</name>
    <dbReference type="NCBI Taxonomy" id="102"/>
    <lineage>
        <taxon>Bacteria</taxon>
        <taxon>Pseudomonadati</taxon>
        <taxon>Bacteroidota</taxon>
        <taxon>Flavobacteriia</taxon>
        <taxon>Flavobacteriales</taxon>
        <taxon>Flavobacteriaceae</taxon>
    </lineage>
</organism>
<dbReference type="AlphaFoldDB" id="A0A2S7WGF1"/>
<evidence type="ECO:0000256" key="1">
    <source>
        <dbReference type="SAM" id="SignalP"/>
    </source>
</evidence>
<dbReference type="RefSeq" id="WP_105022011.1">
    <property type="nucleotide sequence ID" value="NZ_MSCM01000002.1"/>
</dbReference>
<name>A0A2S7WGF1_9FLAO</name>
<evidence type="ECO:0000313" key="3">
    <source>
        <dbReference type="Proteomes" id="UP000239068"/>
    </source>
</evidence>
<dbReference type="EMBL" id="MSCM01000002">
    <property type="protein sequence ID" value="PQJ76695.1"/>
    <property type="molecule type" value="Genomic_DNA"/>
</dbReference>
<protein>
    <submittedName>
        <fullName evidence="2">Uncharacterized protein</fullName>
    </submittedName>
</protein>
<evidence type="ECO:0000313" key="2">
    <source>
        <dbReference type="EMBL" id="PQJ76695.1"/>
    </source>
</evidence>
<dbReference type="Proteomes" id="UP000239068">
    <property type="component" value="Unassembled WGS sequence"/>
</dbReference>
<reference evidence="2 3" key="1">
    <citation type="submission" date="2016-12" db="EMBL/GenBank/DDBJ databases">
        <title>Trade-off between light-utilization and light-protection in marine flavobacteria.</title>
        <authorList>
            <person name="Kumagai Y."/>
            <person name="Yoshizawa S."/>
            <person name="Kogure K."/>
            <person name="Iwasaki W."/>
        </authorList>
    </citation>
    <scope>NUCLEOTIDE SEQUENCE [LARGE SCALE GENOMIC DNA]</scope>
    <source>
        <strain evidence="2 3">ATCC 43844</strain>
    </source>
</reference>
<gene>
    <name evidence="2" type="ORF">BTO16_12485</name>
</gene>
<keyword evidence="1" id="KW-0732">Signal</keyword>